<protein>
    <recommendedName>
        <fullName evidence="3">Sulfotransferase domain-containing protein</fullName>
    </recommendedName>
</protein>
<dbReference type="SUPFAM" id="SSF56349">
    <property type="entry name" value="DNA breaking-rejoining enzymes"/>
    <property type="match status" value="1"/>
</dbReference>
<feature type="region of interest" description="Disordered" evidence="2">
    <location>
        <begin position="411"/>
        <end position="439"/>
    </location>
</feature>
<feature type="compositionally biased region" description="Pro residues" evidence="2">
    <location>
        <begin position="120"/>
        <end position="132"/>
    </location>
</feature>
<evidence type="ECO:0000256" key="2">
    <source>
        <dbReference type="SAM" id="MobiDB-lite"/>
    </source>
</evidence>
<dbReference type="PANTHER" id="PTHR33050">
    <property type="entry name" value="REVERSE TRANSCRIPTASE DOMAIN-CONTAINING PROTEIN"/>
    <property type="match status" value="1"/>
</dbReference>
<dbReference type="EMBL" id="CAUYUJ010008513">
    <property type="protein sequence ID" value="CAK0824151.1"/>
    <property type="molecule type" value="Genomic_DNA"/>
</dbReference>
<sequence length="1918" mass="204657">MDFGGFGDAPPAQAPFGGGAPRGPFPKAAAAPRGAPSATAGLMLHTTLETTGFGDLATALVAGVGGDLSTTVTDFVAVPEQILVDMIGQLEVEGVPASGIVRGRAVRAIRAVFDVAGLPPPSLGASMPPAPATRPSGATQDEPSPGDNKRRFSDLIDQAAEGTFNLLSKDNVAAARLRYVTVTGAPPPAHARPSAEQISGLAALLKAKASPYVDFGVFGTYGRRRAKARKFEAQTFVEGRLETRMLTGPSNFEAWRSSWLAFSSCVICLGAAPPAVLDEYEEGIRQLSILYPSYWGVILRADDTVRSEKWDALLEEYLDANPDDDQAWACVIRASAFGAEPAVSKLGHWWWMHVGAPCTKEGGKAGALVDRLEGAPAGALPDPTAPPPRPADDADAAVALLARTASGRVHRHVLRGGEQGSAARVKRSEDAACQVQRQAGGPDRAIADWLLEGAPMGITRDIPPGGLFPAAESEASMDLDALLERAADLGNHPSFYELRGQDRPPGVEQLQCLVNQGFGILFEDRAAAEAFYSTAVFPAPLGNIARTKPDGTTKHRIIQDLKANLVNSAVTLAERQVLPTIIDHALGVALLSSWAQEGGVSWTLVLDFADAFMSVPLHPDEQPFNCAHVGHALRRDRPPAYPQEAREGRFVVWRVLGFGGKPNPVVFGRVASFAARTAQALLRPFARSGCGHAAAAAGRLQLYVDDPVLTVAGTPAAAQLAIDLALTWWLLLGAPLAWKKGALYAREHLWIGAMFIPYSPGEVHVMLPTEFLADLFRLLEPFAAGSGHASVAAARRVVGKCARVAYVVPDAAPFAAALWGALAGAAAADREAPPGRVACRRFGAAARWMRALVNPSGLDLLPLRRVVRAQGEQRGRASDAVVKFDASPWGGGAALCRRGVPVEFFALTWSDDVCGLFNVGTGDPRHQSFWEYLTVFLVLCVWGDSFRTEVLTIAGDNVAALDGVLNLHGKGLLNRITREIAWRRARRRWEYVVSHLPAEHNETADALSRLAAPDPAELPAELTEAKRVGAPSVPELFVTMRAPPGLRAPRLWTVSGSLGGGSGAPPGHPEAALDRFQVARRSAYQRGRPPDLQSPAARDRALRRLAADVYAASSGGVVEARRRNVAALLRVWGDDPLPPTPAKVTRLCASLKEGGHRTADAYVSAYRVLAERAGFTLQADFERAAKDGLRSCSRGVGPAVKARSLPFERVGDLPGGRGAWNAGRPVGPRNAIVAGSWWMTREIELSTARACLIELVRGDRPVVTWHLPASKTDVAALGVARTHGCSCTPGRPPRPSCPAHAIWDQILLLQRMFPARWREGVADRDLPLFPTEAGGVVSKEAMTATIHHAASSLGVPAATPDGSERVGGHSLRPTGAQGLARLGVDLWAIQLLGRWGSSAVQGYVREASLDTAAEWARRAGSSLDLESVLGQVADLRSELGELRRGRPTPEDPVDMVLGEVRSELGRQSLRCELQDAVIRREADEQLTSTCASRSSPVGKVLNRESGVLHAVLVGPASMPAAAWVTRCGWRSGLAAHAVAPGEHRVACARCFRDCVEVPDGGGDRGPEPPPRGMERPAPGTFFKTALADAGSATTSAQARLAALSLCATGAHGLAAASASMIDGERFGIPEMPALAAVDGGSDMWPFGRKTVAKAAVPKNVTIILNGEPKSGTTWLEYVAKDLLSQVCEKEPGCQLLQNPDGRTVSAQRTSGLVKYDMDTKHEIPNVGHKNAFDFSIAPSMTDEQVEAAAKATLDQAPEGAKWLAIFRDPRDVTISSCYHMVKNCPDANGYVGGKIERITRWIELRHRLFTSLQKLVPERVMILYYEEMKKDEQGTIGKLAEYFEVPLTKKQGMLISSHTTFSAMKGQRNVAQGGAASGKVREGASCDYAKDLSPDAATRITNQMRRDLSPALNAVWKC</sequence>
<feature type="region of interest" description="Disordered" evidence="2">
    <location>
        <begin position="120"/>
        <end position="151"/>
    </location>
</feature>
<dbReference type="InterPro" id="IPR043502">
    <property type="entry name" value="DNA/RNA_pol_sf"/>
</dbReference>
<evidence type="ECO:0000313" key="4">
    <source>
        <dbReference type="EMBL" id="CAK0824151.1"/>
    </source>
</evidence>
<feature type="region of interest" description="Disordered" evidence="2">
    <location>
        <begin position="1"/>
        <end position="33"/>
    </location>
</feature>
<evidence type="ECO:0000256" key="1">
    <source>
        <dbReference type="ARBA" id="ARBA00023172"/>
    </source>
</evidence>
<name>A0ABN9RZB7_9DINO</name>
<dbReference type="InterPro" id="IPR013762">
    <property type="entry name" value="Integrase-like_cat_sf"/>
</dbReference>
<organism evidence="4 5">
    <name type="scientific">Prorocentrum cordatum</name>
    <dbReference type="NCBI Taxonomy" id="2364126"/>
    <lineage>
        <taxon>Eukaryota</taxon>
        <taxon>Sar</taxon>
        <taxon>Alveolata</taxon>
        <taxon>Dinophyceae</taxon>
        <taxon>Prorocentrales</taxon>
        <taxon>Prorocentraceae</taxon>
        <taxon>Prorocentrum</taxon>
    </lineage>
</organism>
<accession>A0ABN9RZB7</accession>
<comment type="caution">
    <text evidence="4">The sequence shown here is derived from an EMBL/GenBank/DDBJ whole genome shotgun (WGS) entry which is preliminary data.</text>
</comment>
<dbReference type="InterPro" id="IPR027417">
    <property type="entry name" value="P-loop_NTPase"/>
</dbReference>
<dbReference type="SUPFAM" id="SSF56672">
    <property type="entry name" value="DNA/RNA polymerases"/>
    <property type="match status" value="1"/>
</dbReference>
<reference evidence="4" key="1">
    <citation type="submission" date="2023-10" db="EMBL/GenBank/DDBJ databases">
        <authorList>
            <person name="Chen Y."/>
            <person name="Shah S."/>
            <person name="Dougan E. K."/>
            <person name="Thang M."/>
            <person name="Chan C."/>
        </authorList>
    </citation>
    <scope>NUCLEOTIDE SEQUENCE [LARGE SCALE GENOMIC DNA]</scope>
</reference>
<dbReference type="Pfam" id="PF00685">
    <property type="entry name" value="Sulfotransfer_1"/>
    <property type="match status" value="1"/>
</dbReference>
<gene>
    <name evidence="4" type="ORF">PCOR1329_LOCUS24634</name>
</gene>
<dbReference type="InterPro" id="IPR011010">
    <property type="entry name" value="DNA_brk_join_enz"/>
</dbReference>
<evidence type="ECO:0000259" key="3">
    <source>
        <dbReference type="Pfam" id="PF00685"/>
    </source>
</evidence>
<keyword evidence="5" id="KW-1185">Reference proteome</keyword>
<dbReference type="Gene3D" id="1.10.443.10">
    <property type="entry name" value="Intergrase catalytic core"/>
    <property type="match status" value="1"/>
</dbReference>
<dbReference type="Gene3D" id="3.40.50.300">
    <property type="entry name" value="P-loop containing nucleotide triphosphate hydrolases"/>
    <property type="match status" value="1"/>
</dbReference>
<dbReference type="PANTHER" id="PTHR33050:SF7">
    <property type="entry name" value="RIBONUCLEASE H"/>
    <property type="match status" value="1"/>
</dbReference>
<dbReference type="SUPFAM" id="SSF52540">
    <property type="entry name" value="P-loop containing nucleoside triphosphate hydrolases"/>
    <property type="match status" value="1"/>
</dbReference>
<dbReference type="InterPro" id="IPR000863">
    <property type="entry name" value="Sulfotransferase_dom"/>
</dbReference>
<dbReference type="Proteomes" id="UP001189429">
    <property type="component" value="Unassembled WGS sequence"/>
</dbReference>
<keyword evidence="1" id="KW-0233">DNA recombination</keyword>
<feature type="domain" description="Sulfotransferase" evidence="3">
    <location>
        <begin position="1662"/>
        <end position="1906"/>
    </location>
</feature>
<proteinExistence type="predicted"/>
<evidence type="ECO:0000313" key="5">
    <source>
        <dbReference type="Proteomes" id="UP001189429"/>
    </source>
</evidence>
<dbReference type="InterPro" id="IPR052055">
    <property type="entry name" value="Hepadnavirus_pol/RT"/>
</dbReference>